<accession>A0ABC9VFL5</accession>
<gene>
    <name evidence="1" type="ORF">H839_06424</name>
</gene>
<proteinExistence type="predicted"/>
<dbReference type="AlphaFoldDB" id="A0ABC9VFL5"/>
<keyword evidence="2" id="KW-1185">Reference proteome</keyword>
<dbReference type="EMBL" id="AOTZ01000004">
    <property type="protein sequence ID" value="EZP77254.1"/>
    <property type="molecule type" value="Genomic_DNA"/>
</dbReference>
<evidence type="ECO:0000313" key="2">
    <source>
        <dbReference type="Proteomes" id="UP000023566"/>
    </source>
</evidence>
<evidence type="ECO:0000313" key="1">
    <source>
        <dbReference type="EMBL" id="EZP77254.1"/>
    </source>
</evidence>
<protein>
    <submittedName>
        <fullName evidence="1">Uncharacterized protein</fullName>
    </submittedName>
</protein>
<sequence>MNRKVFYSQKANICAIMKPSYQAKKEGNAHASWSKSVLSGIQSGFEPIVCLQWGIFYAEASSMEVVRNSYLFME</sequence>
<reference evidence="1 2" key="1">
    <citation type="journal article" date="2014" name="Appl. Microbiol. Biotechnol.">
        <title>Transformable facultative thermophile Geobacillus stearothermophilus NUB3621 as a host strain for metabolic engineering.</title>
        <authorList>
            <person name="Blanchard K."/>
            <person name="Robic S."/>
            <person name="Matsumura I."/>
        </authorList>
    </citation>
    <scope>NUCLEOTIDE SEQUENCE [LARGE SCALE GENOMIC DNA]</scope>
    <source>
        <strain evidence="1 2">NUB3621</strain>
    </source>
</reference>
<organism evidence="1 2">
    <name type="scientific">Parageobacillus genomosp. 1</name>
    <dbReference type="NCBI Taxonomy" id="1295642"/>
    <lineage>
        <taxon>Bacteria</taxon>
        <taxon>Bacillati</taxon>
        <taxon>Bacillota</taxon>
        <taxon>Bacilli</taxon>
        <taxon>Bacillales</taxon>
        <taxon>Anoxybacillaceae</taxon>
        <taxon>Parageobacillus</taxon>
    </lineage>
</organism>
<name>A0ABC9VFL5_9BACL</name>
<dbReference type="Proteomes" id="UP000023566">
    <property type="component" value="Chromosome"/>
</dbReference>
<comment type="caution">
    <text evidence="1">The sequence shown here is derived from an EMBL/GenBank/DDBJ whole genome shotgun (WGS) entry which is preliminary data.</text>
</comment>